<keyword evidence="4" id="KW-1003">Cell membrane</keyword>
<keyword evidence="3 8" id="KW-0813">Transport</keyword>
<dbReference type="Proteomes" id="UP000241238">
    <property type="component" value="Chromosome"/>
</dbReference>
<dbReference type="InterPro" id="IPR035906">
    <property type="entry name" value="MetI-like_sf"/>
</dbReference>
<feature type="transmembrane region" description="Helical" evidence="8">
    <location>
        <begin position="150"/>
        <end position="167"/>
    </location>
</feature>
<reference evidence="11" key="1">
    <citation type="journal article" date="2018" name="MSphere">
        <title>Fusobacterium Genomics Using MinION and Illumina Sequencing Enables Genome Completion and Correction.</title>
        <authorList>
            <person name="Todd S.M."/>
            <person name="Settlage R.E."/>
            <person name="Lahmers K.K."/>
            <person name="Slade D.J."/>
        </authorList>
    </citation>
    <scope>NUCLEOTIDE SEQUENCE [LARGE SCALE GENOMIC DNA]</scope>
    <source>
        <strain evidence="11">ATCC 27725</strain>
    </source>
</reference>
<accession>A0ABM6U7W7</accession>
<evidence type="ECO:0000313" key="10">
    <source>
        <dbReference type="EMBL" id="AVQ32560.1"/>
    </source>
</evidence>
<keyword evidence="11" id="KW-1185">Reference proteome</keyword>
<sequence>MKNKEKRGALLLLLPFFFIMLMFQLLPFLNVIAGSFYTVGGEFTLNNYAVVFRSKFLTQAIKNSVELSLYSTVFGIIIAFQGAYSLNRLKNSSKKIIILLINMISNFNGIPLAFSFVILFGLNGVLTIILRQLGLLGNFNLFSKSGLILMYTYFQIPLGILLLYPSFGKLQKEWEEMAYILGAGKMIFWRRIGIPMLILEITGTMLILFANAMGAYACTLALTSGNYNVMTIRITSYIAGETSYEPGLASALAVVLAVFLITATAINEIFVKRGKKYE</sequence>
<feature type="transmembrane region" description="Helical" evidence="8">
    <location>
        <begin position="67"/>
        <end position="86"/>
    </location>
</feature>
<evidence type="ECO:0000256" key="2">
    <source>
        <dbReference type="ARBA" id="ARBA00007069"/>
    </source>
</evidence>
<dbReference type="Gene3D" id="1.10.3720.10">
    <property type="entry name" value="MetI-like"/>
    <property type="match status" value="1"/>
</dbReference>
<dbReference type="EMBL" id="CP028103">
    <property type="protein sequence ID" value="AVQ32560.1"/>
    <property type="molecule type" value="Genomic_DNA"/>
</dbReference>
<feature type="transmembrane region" description="Helical" evidence="8">
    <location>
        <begin position="107"/>
        <end position="130"/>
    </location>
</feature>
<keyword evidence="7 8" id="KW-0472">Membrane</keyword>
<feature type="transmembrane region" description="Helical" evidence="8">
    <location>
        <begin position="188"/>
        <end position="210"/>
    </location>
</feature>
<evidence type="ECO:0000256" key="4">
    <source>
        <dbReference type="ARBA" id="ARBA00022475"/>
    </source>
</evidence>
<dbReference type="PANTHER" id="PTHR42929">
    <property type="entry name" value="INNER MEMBRANE ABC TRANSPORTER PERMEASE PROTEIN YDCU-RELATED-RELATED"/>
    <property type="match status" value="1"/>
</dbReference>
<keyword evidence="5 8" id="KW-0812">Transmembrane</keyword>
<gene>
    <name evidence="10" type="ORF">C4N18_08210</name>
</gene>
<evidence type="ECO:0000256" key="1">
    <source>
        <dbReference type="ARBA" id="ARBA00004651"/>
    </source>
</evidence>
<dbReference type="PANTHER" id="PTHR42929:SF1">
    <property type="entry name" value="INNER MEMBRANE ABC TRANSPORTER PERMEASE PROTEIN YDCU-RELATED"/>
    <property type="match status" value="1"/>
</dbReference>
<comment type="similarity">
    <text evidence="2">Belongs to the binding-protein-dependent transport system permease family. CysTW subfamily.</text>
</comment>
<proteinExistence type="inferred from homology"/>
<evidence type="ECO:0000256" key="6">
    <source>
        <dbReference type="ARBA" id="ARBA00022989"/>
    </source>
</evidence>
<organism evidence="10 11">
    <name type="scientific">Fusobacterium varium ATCC 27725</name>
    <dbReference type="NCBI Taxonomy" id="469618"/>
    <lineage>
        <taxon>Bacteria</taxon>
        <taxon>Fusobacteriati</taxon>
        <taxon>Fusobacteriota</taxon>
        <taxon>Fusobacteriia</taxon>
        <taxon>Fusobacteriales</taxon>
        <taxon>Fusobacteriaceae</taxon>
        <taxon>Fusobacterium</taxon>
    </lineage>
</organism>
<dbReference type="PROSITE" id="PS50928">
    <property type="entry name" value="ABC_TM1"/>
    <property type="match status" value="1"/>
</dbReference>
<evidence type="ECO:0000259" key="9">
    <source>
        <dbReference type="PROSITE" id="PS50928"/>
    </source>
</evidence>
<dbReference type="Pfam" id="PF00528">
    <property type="entry name" value="BPD_transp_1"/>
    <property type="match status" value="1"/>
</dbReference>
<evidence type="ECO:0000256" key="3">
    <source>
        <dbReference type="ARBA" id="ARBA00022448"/>
    </source>
</evidence>
<evidence type="ECO:0000256" key="5">
    <source>
        <dbReference type="ARBA" id="ARBA00022692"/>
    </source>
</evidence>
<feature type="transmembrane region" description="Helical" evidence="8">
    <location>
        <begin position="12"/>
        <end position="37"/>
    </location>
</feature>
<evidence type="ECO:0000256" key="8">
    <source>
        <dbReference type="RuleBase" id="RU363032"/>
    </source>
</evidence>
<protein>
    <submittedName>
        <fullName evidence="10">ABC transporter permease</fullName>
    </submittedName>
</protein>
<evidence type="ECO:0000256" key="7">
    <source>
        <dbReference type="ARBA" id="ARBA00023136"/>
    </source>
</evidence>
<feature type="domain" description="ABC transmembrane type-1" evidence="9">
    <location>
        <begin position="61"/>
        <end position="267"/>
    </location>
</feature>
<name>A0ABM6U7W7_FUSVA</name>
<dbReference type="SUPFAM" id="SSF161098">
    <property type="entry name" value="MetI-like"/>
    <property type="match status" value="1"/>
</dbReference>
<dbReference type="InterPro" id="IPR000515">
    <property type="entry name" value="MetI-like"/>
</dbReference>
<evidence type="ECO:0000313" key="11">
    <source>
        <dbReference type="Proteomes" id="UP000241238"/>
    </source>
</evidence>
<dbReference type="CDD" id="cd06261">
    <property type="entry name" value="TM_PBP2"/>
    <property type="match status" value="1"/>
</dbReference>
<keyword evidence="6 8" id="KW-1133">Transmembrane helix</keyword>
<comment type="subcellular location">
    <subcellularLocation>
        <location evidence="1 8">Cell membrane</location>
        <topology evidence="1 8">Multi-pass membrane protein</topology>
    </subcellularLocation>
</comment>
<feature type="transmembrane region" description="Helical" evidence="8">
    <location>
        <begin position="248"/>
        <end position="271"/>
    </location>
</feature>